<evidence type="ECO:0000313" key="3">
    <source>
        <dbReference type="Proteomes" id="UP000007646"/>
    </source>
</evidence>
<feature type="coiled-coil region" evidence="1">
    <location>
        <begin position="30"/>
        <end position="89"/>
    </location>
</feature>
<organism evidence="2 3">
    <name type="scientific">Loxodonta africana</name>
    <name type="common">African elephant</name>
    <dbReference type="NCBI Taxonomy" id="9785"/>
    <lineage>
        <taxon>Eukaryota</taxon>
        <taxon>Metazoa</taxon>
        <taxon>Chordata</taxon>
        <taxon>Craniata</taxon>
        <taxon>Vertebrata</taxon>
        <taxon>Euteleostomi</taxon>
        <taxon>Mammalia</taxon>
        <taxon>Eutheria</taxon>
        <taxon>Afrotheria</taxon>
        <taxon>Proboscidea</taxon>
        <taxon>Elephantidae</taxon>
        <taxon>Loxodonta</taxon>
    </lineage>
</organism>
<protein>
    <submittedName>
        <fullName evidence="2">Outer dynein arm docking complex subunit 1</fullName>
    </submittedName>
</protein>
<evidence type="ECO:0000256" key="1">
    <source>
        <dbReference type="SAM" id="Coils"/>
    </source>
</evidence>
<dbReference type="GO" id="GO:0005930">
    <property type="term" value="C:axoneme"/>
    <property type="evidence" value="ECO:0007669"/>
    <property type="project" value="TreeGrafter"/>
</dbReference>
<dbReference type="Ensembl" id="ENSLAFT00000025490.1">
    <property type="protein sequence ID" value="ENSLAFP00000019002.1"/>
    <property type="gene ID" value="ENSLAFG00000020831.3"/>
</dbReference>
<name>G3TTU4_LOXAF</name>
<evidence type="ECO:0000313" key="2">
    <source>
        <dbReference type="Ensembl" id="ENSLAFP00000019002.1"/>
    </source>
</evidence>
<gene>
    <name evidence="2" type="primary">ODAD1</name>
</gene>
<dbReference type="HOGENOM" id="CLU_148384_0_0_1"/>
<keyword evidence="1" id="KW-0175">Coiled coil</keyword>
<dbReference type="Proteomes" id="UP000007646">
    <property type="component" value="Unassembled WGS sequence"/>
</dbReference>
<dbReference type="GO" id="GO:0036158">
    <property type="term" value="P:outer dynein arm assembly"/>
    <property type="evidence" value="ECO:0007669"/>
    <property type="project" value="TreeGrafter"/>
</dbReference>
<dbReference type="GO" id="GO:0003341">
    <property type="term" value="P:cilium movement"/>
    <property type="evidence" value="ECO:0007669"/>
    <property type="project" value="TreeGrafter"/>
</dbReference>
<dbReference type="GeneTree" id="ENSGT00940000153116"/>
<accession>G3TTU4</accession>
<reference evidence="2" key="3">
    <citation type="submission" date="2025-09" db="UniProtKB">
        <authorList>
            <consortium name="Ensembl"/>
        </authorList>
    </citation>
    <scope>IDENTIFICATION</scope>
    <source>
        <strain evidence="2">Isolate ISIS603380</strain>
    </source>
</reference>
<sequence>VAKMPLGHSAVSTRSEESEAFLEGMVDWELSRLQRQCKVMEGERRAYSKEVHQRIDKQLGEIRRLEELRANLQVQISVAQSQVKRLRDSQRLERMGHLLKCRAQVQAE</sequence>
<proteinExistence type="predicted"/>
<keyword evidence="3" id="KW-1185">Reference proteome</keyword>
<dbReference type="PANTHER" id="PTHR21694:SF35">
    <property type="entry name" value="OUTER DYNEIN ARM-DOCKING COMPLEX SUBUNIT 1"/>
    <property type="match status" value="1"/>
</dbReference>
<reference evidence="2" key="2">
    <citation type="submission" date="2025-08" db="UniProtKB">
        <authorList>
            <consortium name="Ensembl"/>
        </authorList>
    </citation>
    <scope>IDENTIFICATION</scope>
    <source>
        <strain evidence="2">Isolate ISIS603380</strain>
    </source>
</reference>
<dbReference type="AlphaFoldDB" id="G3TTU4"/>
<reference evidence="2 3" key="1">
    <citation type="submission" date="2009-06" db="EMBL/GenBank/DDBJ databases">
        <title>The Genome Sequence of Loxodonta africana (African elephant).</title>
        <authorList>
            <person name="Di Palma F."/>
            <person name="Heiman D."/>
            <person name="Young S."/>
            <person name="Johnson J."/>
            <person name="Lander E.S."/>
            <person name="Lindblad-Toh K."/>
        </authorList>
    </citation>
    <scope>NUCLEOTIDE SEQUENCE [LARGE SCALE GENOMIC DNA]</scope>
    <source>
        <strain evidence="2 3">Isolate ISIS603380</strain>
    </source>
</reference>
<dbReference type="InterPro" id="IPR051876">
    <property type="entry name" value="ODA-DC/CCD"/>
</dbReference>
<dbReference type="PANTHER" id="PTHR21694">
    <property type="entry name" value="COILED-COIL DOMAIN-CONTAINING PROTEIN 63"/>
    <property type="match status" value="1"/>
</dbReference>